<evidence type="ECO:0000313" key="7">
    <source>
        <dbReference type="EMBL" id="CCX15581.1"/>
    </source>
</evidence>
<dbReference type="OrthoDB" id="5529162at2759"/>
<dbReference type="InterPro" id="IPR056542">
    <property type="entry name" value="Ig-like_POM152_1st"/>
</dbReference>
<feature type="compositionally biased region" description="Basic and acidic residues" evidence="1">
    <location>
        <begin position="40"/>
        <end position="52"/>
    </location>
</feature>
<dbReference type="InterPro" id="IPR056541">
    <property type="entry name" value="Ig-like_POM152"/>
</dbReference>
<reference evidence="7 8" key="1">
    <citation type="journal article" date="2013" name="PLoS Genet.">
        <title>The genome and development-dependent transcriptomes of Pyronema confluens: a window into fungal evolution.</title>
        <authorList>
            <person name="Traeger S."/>
            <person name="Altegoer F."/>
            <person name="Freitag M."/>
            <person name="Gabaldon T."/>
            <person name="Kempken F."/>
            <person name="Kumar A."/>
            <person name="Marcet-Houben M."/>
            <person name="Poggeler S."/>
            <person name="Stajich J.E."/>
            <person name="Nowrousian M."/>
        </authorList>
    </citation>
    <scope>NUCLEOTIDE SEQUENCE [LARGE SCALE GENOMIC DNA]</scope>
    <source>
        <strain evidence="8">CBS 100304</strain>
        <tissue evidence="7">Vegetative mycelium</tissue>
    </source>
</reference>
<dbReference type="Pfam" id="PF24312">
    <property type="entry name" value="Ig-like_POM152"/>
    <property type="match status" value="3"/>
</dbReference>
<protein>
    <submittedName>
        <fullName evidence="7">Similar to Probable nucleoporin POM152-like acc. no. O94385</fullName>
    </submittedName>
</protein>
<feature type="domain" description="Nucleoporin POM152 immunoglobulin-like" evidence="2">
    <location>
        <begin position="585"/>
        <end position="687"/>
    </location>
</feature>
<dbReference type="GO" id="GO:0017056">
    <property type="term" value="F:structural constituent of nuclear pore"/>
    <property type="evidence" value="ECO:0007669"/>
    <property type="project" value="InterPro"/>
</dbReference>
<dbReference type="Proteomes" id="UP000018144">
    <property type="component" value="Unassembled WGS sequence"/>
</dbReference>
<dbReference type="Pfam" id="PF24527">
    <property type="entry name" value="Ig-like_Pom152_9"/>
    <property type="match status" value="1"/>
</dbReference>
<evidence type="ECO:0000313" key="8">
    <source>
        <dbReference type="Proteomes" id="UP000018144"/>
    </source>
</evidence>
<evidence type="ECO:0000259" key="5">
    <source>
        <dbReference type="Pfam" id="PF24519"/>
    </source>
</evidence>
<feature type="domain" description="Nucleoporin POM152 ninth Ig-like" evidence="6">
    <location>
        <begin position="1110"/>
        <end position="1187"/>
    </location>
</feature>
<keyword evidence="8" id="KW-1185">Reference proteome</keyword>
<dbReference type="InterPro" id="IPR056540">
    <property type="entry name" value="TMD_POM152"/>
</dbReference>
<dbReference type="STRING" id="1076935.U4L9Y8"/>
<sequence length="1288" mass="143619">MPGDIPDTPRLPSAFPTTPQPKREPAPARPSFGIPSRRASSNERKPTLFATDRKPTILTKPAPTIPSVTVQPAEPTLEPWIPLSVLDAPTQRLYAFAIFGALQAYKFYDLTKLNADDGDITTLWFYMKWWILDSGFFWYLPTFKIPWLCFTPTVSLYCIFGFVTGNALLPYISGAPVATLLAGIWKLFYDREVSISERRVKWGDIIHNDTHIMGKYTVHILPEGIARINPDGKCYCIGPSTPTVNIPIKINGTQPIKVQLSRVDLETGLVDVIDLSPKEIKKLLAKAPREDTPGLKFLPYTVKQPGLYRLLGVKDISELDVRIHRGHALVATCPKAVIETMPGAKKDVCTNDMSNINVRLEGLPPFSLSYARIVRGKTSSINIGRLHPEQYDSPLLSGFNIDDYVWEKRFENFTAWTKRETVVVPVNDSLSLTGDWLYEMDSVTDGCGNVVDYKAYSEEGESWIPKFGGLGHKLVVHGRPQVHFEGCDPQHPLALPRGRQAALPLRLDSQGADAPFKLQLDFTPSDQLTSSTEHSVSPIVKELTLKSPSDYQWIKEPGLYSIRGTSSSHCSGDVLEPASCLVITPPEPSLSMEHDEILDKCTKSSIGLNLDFTLVGTPPFTLTYRETKDNNAPVIKTMRIDRARHQVRFTPEEHGTYTYEFYNLGDKNYNSVKIDPATHRIVQTVKPIAGAHFINPTAQTKTSCIDQPVNFEVKMQGTAPLTLHYDLIHGGRRTRITDKNITDMFHTIRTPPLSNGGDYSLALTSVEDQSGCKVFLESEVKIKVRFQRPKAQFSPVEGKMNIRTLEGKPVKIPLRLTGEGPWFAKIRNIDKEQTATEHKFDNANSVLIANKVGTYVIESVRDNACPGTVLPAPHDRFSISTIERPQVRLPPSAHVTKRGDIFTRKEVCEGDEDSVELNFIGSPPFVVNYERLFTPESPKKSQEKSVDSLTAGLAQASVRLETSKAGLYEYRFNRLSDSLYDDPKDKNMPSPIVLRQTVNPRPSTAFLNPSKVYKYCLDSAPQDDTSIIPIQLIGTPPFSMTVQIKHHSTGKKDIIHVPNIETNHHDFKIPQHALTLGDHSVSIQKVKDGRGCSRRIDDGPFVTVAVADMPTIAPAEQRVDYCVGERIAFTLAGLPPFAVEYKWNGETMMATNQPSNFVRVAERPGEFIITGLQDSASDCKVAVDIRRTIHEVPSVRISEGTSVIKGIPEGDQAEINFRFYGTPPFTFTYTRSALAKKGQKPRVLESHSRTADDFTYSMWASQEGTYEVTSIEDKYCSYPASGRKASSH</sequence>
<dbReference type="EMBL" id="HF936206">
    <property type="protein sequence ID" value="CCX15581.1"/>
    <property type="molecule type" value="Genomic_DNA"/>
</dbReference>
<feature type="domain" description="Nucleoporin POM152 N-terminal transmembrane" evidence="3">
    <location>
        <begin position="87"/>
        <end position="169"/>
    </location>
</feature>
<dbReference type="InterPro" id="IPR056543">
    <property type="entry name" value="Ig-like_POM152_9th"/>
</dbReference>
<accession>U4L9Y8</accession>
<feature type="domain" description="Nucleoporin POM152 first Ig-like" evidence="5">
    <location>
        <begin position="226"/>
        <end position="330"/>
    </location>
</feature>
<gene>
    <name evidence="7" type="ORF">PCON_01962</name>
</gene>
<dbReference type="PANTHER" id="PTHR28206:SF1">
    <property type="entry name" value="NUCLEOPORIN POM152"/>
    <property type="match status" value="1"/>
</dbReference>
<dbReference type="InterPro" id="IPR037701">
    <property type="entry name" value="Pom152"/>
</dbReference>
<evidence type="ECO:0000259" key="3">
    <source>
        <dbReference type="Pfam" id="PF24097"/>
    </source>
</evidence>
<dbReference type="Pfam" id="PF24097">
    <property type="entry name" value="TMD_POM152"/>
    <property type="match status" value="1"/>
</dbReference>
<dbReference type="GO" id="GO:0006606">
    <property type="term" value="P:protein import into nucleus"/>
    <property type="evidence" value="ECO:0007669"/>
    <property type="project" value="TreeGrafter"/>
</dbReference>
<feature type="region of interest" description="Disordered" evidence="1">
    <location>
        <begin position="1"/>
        <end position="52"/>
    </location>
</feature>
<dbReference type="GO" id="GO:0006999">
    <property type="term" value="P:nuclear pore organization"/>
    <property type="evidence" value="ECO:0007669"/>
    <property type="project" value="TreeGrafter"/>
</dbReference>
<dbReference type="InterPro" id="IPR056544">
    <property type="entry name" value="Ig_POM152"/>
</dbReference>
<evidence type="ECO:0000256" key="1">
    <source>
        <dbReference type="SAM" id="MobiDB-lite"/>
    </source>
</evidence>
<evidence type="ECO:0000259" key="2">
    <source>
        <dbReference type="Pfam" id="PF23664"/>
    </source>
</evidence>
<feature type="domain" description="Nucleoporin POM152 Ig-like" evidence="4">
    <location>
        <begin position="479"/>
        <end position="580"/>
    </location>
</feature>
<evidence type="ECO:0000259" key="4">
    <source>
        <dbReference type="Pfam" id="PF24312"/>
    </source>
</evidence>
<dbReference type="GO" id="GO:0070762">
    <property type="term" value="C:nuclear pore transmembrane ring"/>
    <property type="evidence" value="ECO:0007669"/>
    <property type="project" value="TreeGrafter"/>
</dbReference>
<dbReference type="Pfam" id="PF23664">
    <property type="entry name" value="Ig_Pom152"/>
    <property type="match status" value="2"/>
</dbReference>
<feature type="domain" description="Nucleoporin POM152 Ig-like" evidence="4">
    <location>
        <begin position="788"/>
        <end position="871"/>
    </location>
</feature>
<evidence type="ECO:0000259" key="6">
    <source>
        <dbReference type="Pfam" id="PF24527"/>
    </source>
</evidence>
<dbReference type="OMA" id="DRSNCKR"/>
<organism evidence="7 8">
    <name type="scientific">Pyronema omphalodes (strain CBS 100304)</name>
    <name type="common">Pyronema confluens</name>
    <dbReference type="NCBI Taxonomy" id="1076935"/>
    <lineage>
        <taxon>Eukaryota</taxon>
        <taxon>Fungi</taxon>
        <taxon>Dikarya</taxon>
        <taxon>Ascomycota</taxon>
        <taxon>Pezizomycotina</taxon>
        <taxon>Pezizomycetes</taxon>
        <taxon>Pezizales</taxon>
        <taxon>Pyronemataceae</taxon>
        <taxon>Pyronema</taxon>
    </lineage>
</organism>
<proteinExistence type="predicted"/>
<feature type="domain" description="Nucleoporin POM152 immunoglobulin-like" evidence="2">
    <location>
        <begin position="905"/>
        <end position="1000"/>
    </location>
</feature>
<name>U4L9Y8_PYROM</name>
<dbReference type="Pfam" id="PF24519">
    <property type="entry name" value="Ig-like_Pom152_1"/>
    <property type="match status" value="1"/>
</dbReference>
<dbReference type="PANTHER" id="PTHR28206">
    <property type="entry name" value="NUCLEOPORIN POM152"/>
    <property type="match status" value="1"/>
</dbReference>
<feature type="domain" description="Nucleoporin POM152 Ig-like" evidence="4">
    <location>
        <begin position="1207"/>
        <end position="1277"/>
    </location>
</feature>
<dbReference type="eggNOG" id="ENOG502QQ5B">
    <property type="taxonomic scope" value="Eukaryota"/>
</dbReference>